<name>A0A158KLP7_9BURK</name>
<comment type="caution">
    <text evidence="1">The sequence shown here is derived from an EMBL/GenBank/DDBJ whole genome shotgun (WGS) entry which is preliminary data.</text>
</comment>
<accession>A0A158KLP7</accession>
<evidence type="ECO:0000313" key="2">
    <source>
        <dbReference type="Proteomes" id="UP000055019"/>
    </source>
</evidence>
<dbReference type="AlphaFoldDB" id="A0A158KLP7"/>
<protein>
    <submittedName>
        <fullName evidence="1">Uncharacterized protein</fullName>
    </submittedName>
</protein>
<proteinExistence type="predicted"/>
<sequence length="59" mass="6288">MNRMLNLADAAKVQEKTRICASGTGIGLYWRSIRGRLGAASGNAFRLHITITTRAVAGA</sequence>
<dbReference type="EMBL" id="FCOM02000040">
    <property type="protein sequence ID" value="SAL82066.1"/>
    <property type="molecule type" value="Genomic_DNA"/>
</dbReference>
<dbReference type="RefSeq" id="WP_143749337.1">
    <property type="nucleotide sequence ID" value="NZ_FCOM02000040.1"/>
</dbReference>
<reference evidence="1" key="1">
    <citation type="submission" date="2016-01" db="EMBL/GenBank/DDBJ databases">
        <authorList>
            <person name="Peeters C."/>
        </authorList>
    </citation>
    <scope>NUCLEOTIDE SEQUENCE [LARGE SCALE GENOMIC DNA]</scope>
    <source>
        <strain evidence="1">LMG 29317</strain>
    </source>
</reference>
<evidence type="ECO:0000313" key="1">
    <source>
        <dbReference type="EMBL" id="SAL82066.1"/>
    </source>
</evidence>
<gene>
    <name evidence="1" type="ORF">AWB74_06143</name>
</gene>
<keyword evidence="2" id="KW-1185">Reference proteome</keyword>
<dbReference type="Proteomes" id="UP000055019">
    <property type="component" value="Unassembled WGS sequence"/>
</dbReference>
<organism evidence="1 2">
    <name type="scientific">Caballeronia arvi</name>
    <dbReference type="NCBI Taxonomy" id="1777135"/>
    <lineage>
        <taxon>Bacteria</taxon>
        <taxon>Pseudomonadati</taxon>
        <taxon>Pseudomonadota</taxon>
        <taxon>Betaproteobacteria</taxon>
        <taxon>Burkholderiales</taxon>
        <taxon>Burkholderiaceae</taxon>
        <taxon>Caballeronia</taxon>
    </lineage>
</organism>